<reference key="1">
    <citation type="journal article" date="2007" name="Nature">
        <title>The medaka draft genome and insights into vertebrate genome evolution.</title>
        <authorList>
            <person name="Kasahara M."/>
            <person name="Naruse K."/>
            <person name="Sasaki S."/>
            <person name="Nakatani Y."/>
            <person name="Qu W."/>
            <person name="Ahsan B."/>
            <person name="Yamada T."/>
            <person name="Nagayasu Y."/>
            <person name="Doi K."/>
            <person name="Kasai Y."/>
            <person name="Jindo T."/>
            <person name="Kobayashi D."/>
            <person name="Shimada A."/>
            <person name="Toyoda A."/>
            <person name="Kuroki Y."/>
            <person name="Fujiyama A."/>
            <person name="Sasaki T."/>
            <person name="Shimizu A."/>
            <person name="Asakawa S."/>
            <person name="Shimizu N."/>
            <person name="Hashimoto S."/>
            <person name="Yang J."/>
            <person name="Lee Y."/>
            <person name="Matsushima K."/>
            <person name="Sugano S."/>
            <person name="Sakaizumi M."/>
            <person name="Narita T."/>
            <person name="Ohishi K."/>
            <person name="Haga S."/>
            <person name="Ohta F."/>
            <person name="Nomoto H."/>
            <person name="Nogata K."/>
            <person name="Morishita T."/>
            <person name="Endo T."/>
            <person name="Shin-I T."/>
            <person name="Takeda H."/>
            <person name="Morishita S."/>
            <person name="Kohara Y."/>
        </authorList>
    </citation>
    <scope>NUCLEOTIDE SEQUENCE [LARGE SCALE GENOMIC DNA]</scope>
    <source>
        <strain>Hd-rR</strain>
    </source>
</reference>
<feature type="region of interest" description="Disordered" evidence="2">
    <location>
        <begin position="111"/>
        <end position="190"/>
    </location>
</feature>
<dbReference type="InterPro" id="IPR035979">
    <property type="entry name" value="RBD_domain_sf"/>
</dbReference>
<dbReference type="InterPro" id="IPR012677">
    <property type="entry name" value="Nucleotide-bd_a/b_plait_sf"/>
</dbReference>
<evidence type="ECO:0000313" key="5">
    <source>
        <dbReference type="Proteomes" id="UP000265180"/>
    </source>
</evidence>
<dbReference type="AlphaFoldDB" id="A0A3P9KJB6"/>
<dbReference type="Ensembl" id="ENSORLT00020001139.1">
    <property type="protein sequence ID" value="ENSORLP00020008464.1"/>
    <property type="gene ID" value="ENSORLG00020009362.1"/>
</dbReference>
<feature type="compositionally biased region" description="Basic and acidic residues" evidence="2">
    <location>
        <begin position="609"/>
        <end position="619"/>
    </location>
</feature>
<feature type="compositionally biased region" description="Acidic residues" evidence="2">
    <location>
        <begin position="620"/>
        <end position="635"/>
    </location>
</feature>
<feature type="domain" description="RRM" evidence="3">
    <location>
        <begin position="804"/>
        <end position="879"/>
    </location>
</feature>
<dbReference type="Pfam" id="PF00076">
    <property type="entry name" value="RRM_1"/>
    <property type="match status" value="1"/>
</dbReference>
<feature type="compositionally biased region" description="Acidic residues" evidence="2">
    <location>
        <begin position="643"/>
        <end position="671"/>
    </location>
</feature>
<dbReference type="Gene3D" id="3.30.70.330">
    <property type="match status" value="4"/>
</dbReference>
<organism evidence="4 5">
    <name type="scientific">Oryzias latipes</name>
    <name type="common">Japanese rice fish</name>
    <name type="synonym">Japanese killifish</name>
    <dbReference type="NCBI Taxonomy" id="8090"/>
    <lineage>
        <taxon>Eukaryota</taxon>
        <taxon>Metazoa</taxon>
        <taxon>Chordata</taxon>
        <taxon>Craniata</taxon>
        <taxon>Vertebrata</taxon>
        <taxon>Euteleostomi</taxon>
        <taxon>Actinopterygii</taxon>
        <taxon>Neopterygii</taxon>
        <taxon>Teleostei</taxon>
        <taxon>Neoteleostei</taxon>
        <taxon>Acanthomorphata</taxon>
        <taxon>Ovalentaria</taxon>
        <taxon>Atherinomorphae</taxon>
        <taxon>Beloniformes</taxon>
        <taxon>Adrianichthyidae</taxon>
        <taxon>Oryziinae</taxon>
        <taxon>Oryzias</taxon>
    </lineage>
</organism>
<evidence type="ECO:0000256" key="2">
    <source>
        <dbReference type="SAM" id="MobiDB-lite"/>
    </source>
</evidence>
<dbReference type="InterPro" id="IPR000504">
    <property type="entry name" value="RRM_dom"/>
</dbReference>
<sequence length="1196" mass="132395">MSQSDGSQKQFSVGRGLLAAAETLNFNMNEQRSGRPMGGMSSGVGMSGVEHPDGSPQMPRRGGGNNLGSTMKLFASLGLSPSDLDALAEIPEDEISVETLPRILMQLKSRKGEAGERRAVSSMSSEAAFQGGRDSWEEGRMGRMGGPSMGEGPARSKPSADFGYSSMQNMPTGRGLGSSFNSGGGGRGDRPYPELSHQTSYGGLDMGPSQSDSIFMQRRIGSPSVGKVQDFLGVMPSMFPHVCSLCDFDVHSTMEWNQHVCGLRHAENRRLLLDMYPDWDPSLSPGRGGRRDTPNLSAGLLGPAPMSSAGMSSSWGGGGGLGLPGHKMGLNMMRSRVVVVKYERKPLSNKTLFAFTEPFGRLREHLVLKNKAFLEMSSHEEALDMVNYYKQHTASLYGKPITFYLSQRLMFIEKDPQMSEGMGDRPMRDVKSHGSKVVFFSNLPREEEKKRELLTIAGRFGTVDKHLFLTDQAFVQLGTVEDAEMLVKYYSVNPLTIRGRLIRLNICTKYKTLNVNRRQSGSAEETSTRRRSRTRERSSSPAAKSASRTASSKSTSRSREEKKKEEEEGDKEKVAAEEEEEVTGVVQGAEDEEEDHASDKDPKEEDSEKETVVKDVKTDEEQEVPDDVTPVEEAEPEAKQEVEPEGAAETSLEESELKEEAVESGDAMEGDVPAEELDQDFLENMEDFVTLDELEEDEGDAPGESDATDNSKKGGMRVVNIVGFRRGYNFVNELLELAKPFGKVVKHLVLDLRPEAYIQFQTEDEARAMAKFYGHGNVTVSVCGRPVRVSHSLSYPTIQCGSSRVVYIGQIPNNKFTDEEILELAQPYGKVQKYFLNRIRRECFLEMDRPEDAEKMAEACKSKPPKLNGKRLTVYVSRKYRQLKHGHRCAAKRTSSPPPKSSEELPAKKAREEEEEEVEKKEEETKEEETKEEKNGVVEKEVGQKEAADEEAQSSDVGDSKTEENCENPLEDLKKIDEEQEEQQQDEEMETSTNQNGQTEAPPPVDTKPSSAALPLPPFDPETPVGENEPPRLLFPESSSVYNVLFVSRSGAREDGILLPHLLPVLHQREHGQEDALQQSGALRQAAEIPGEGTNQRREGQEDIRLRAAGKEVALFHFSLAIVLIRSVVTATGQPLTYLWDTNFFSVVRSNFVIWAVMPVLALTGLCLTPGPAVLEQDPCGFQALLRSSPDYSFTS</sequence>
<dbReference type="Proteomes" id="UP000265180">
    <property type="component" value="Chromosome 10"/>
</dbReference>
<protein>
    <submittedName>
        <fullName evidence="4">Matrin-3</fullName>
    </submittedName>
</protein>
<dbReference type="CDD" id="cd12436">
    <property type="entry name" value="RRM1_2_MATR3_like"/>
    <property type="match status" value="1"/>
</dbReference>
<accession>A0A3P9KJB6</accession>
<reference evidence="4 5" key="2">
    <citation type="submission" date="2017-04" db="EMBL/GenBank/DDBJ databases">
        <title>CpG methylation of centromeres and impact of large insertions on vertebrate speciation.</title>
        <authorList>
            <person name="Ichikawa K."/>
            <person name="Yoshimura J."/>
            <person name="Morishita S."/>
        </authorList>
    </citation>
    <scope>NUCLEOTIDE SEQUENCE</scope>
    <source>
        <strain evidence="4 5">HNI</strain>
    </source>
</reference>
<evidence type="ECO:0000256" key="1">
    <source>
        <dbReference type="PROSITE-ProRule" id="PRU00176"/>
    </source>
</evidence>
<feature type="compositionally biased region" description="Acidic residues" evidence="2">
    <location>
        <begin position="978"/>
        <end position="990"/>
    </location>
</feature>
<dbReference type="PROSITE" id="PS50102">
    <property type="entry name" value="RRM"/>
    <property type="match status" value="2"/>
</dbReference>
<feature type="compositionally biased region" description="Low complexity" evidence="2">
    <location>
        <begin position="539"/>
        <end position="555"/>
    </location>
</feature>
<feature type="region of interest" description="Disordered" evidence="2">
    <location>
        <begin position="883"/>
        <end position="1034"/>
    </location>
</feature>
<feature type="compositionally biased region" description="Basic and acidic residues" evidence="2">
    <location>
        <begin position="901"/>
        <end position="947"/>
    </location>
</feature>
<dbReference type="PANTHER" id="PTHR15592">
    <property type="entry name" value="MATRIN 3/NUCLEAR PROTEIN 220-RELATED"/>
    <property type="match status" value="1"/>
</dbReference>
<evidence type="ECO:0000259" key="3">
    <source>
        <dbReference type="PROSITE" id="PS50102"/>
    </source>
</evidence>
<feature type="compositionally biased region" description="Gly residues" evidence="2">
    <location>
        <begin position="36"/>
        <end position="46"/>
    </location>
</feature>
<feature type="region of interest" description="Disordered" evidence="2">
    <location>
        <begin position="30"/>
        <end position="57"/>
    </location>
</feature>
<evidence type="ECO:0000313" key="4">
    <source>
        <dbReference type="Ensembl" id="ENSORLP00020008464.1"/>
    </source>
</evidence>
<feature type="compositionally biased region" description="Basic and acidic residues" evidence="2">
    <location>
        <begin position="557"/>
        <end position="576"/>
    </location>
</feature>
<reference evidence="4" key="3">
    <citation type="submission" date="2025-08" db="UniProtKB">
        <authorList>
            <consortium name="Ensembl"/>
        </authorList>
    </citation>
    <scope>IDENTIFICATION</scope>
    <source>
        <strain evidence="4">HNI</strain>
    </source>
</reference>
<proteinExistence type="predicted"/>
<dbReference type="GO" id="GO:0003723">
    <property type="term" value="F:RNA binding"/>
    <property type="evidence" value="ECO:0007669"/>
    <property type="project" value="UniProtKB-UniRule"/>
</dbReference>
<keyword evidence="1" id="KW-0694">RNA-binding</keyword>
<feature type="region of interest" description="Disordered" evidence="2">
    <location>
        <begin position="516"/>
        <end position="671"/>
    </location>
</feature>
<dbReference type="SUPFAM" id="SSF54928">
    <property type="entry name" value="RNA-binding domain, RBD"/>
    <property type="match status" value="4"/>
</dbReference>
<name>A0A3P9KJB6_ORYLA</name>
<feature type="domain" description="RRM" evidence="3">
    <location>
        <begin position="436"/>
        <end position="509"/>
    </location>
</feature>
<dbReference type="SMART" id="SM00360">
    <property type="entry name" value="RRM"/>
    <property type="match status" value="2"/>
</dbReference>
<reference evidence="4" key="4">
    <citation type="submission" date="2025-09" db="UniProtKB">
        <authorList>
            <consortium name="Ensembl"/>
        </authorList>
    </citation>
    <scope>IDENTIFICATION</scope>
    <source>
        <strain evidence="4">HNI</strain>
    </source>
</reference>